<dbReference type="EMBL" id="CP037423">
    <property type="protein sequence ID" value="QDV41311.1"/>
    <property type="molecule type" value="Genomic_DNA"/>
</dbReference>
<dbReference type="Pfam" id="PF00534">
    <property type="entry name" value="Glycos_transf_1"/>
    <property type="match status" value="1"/>
</dbReference>
<evidence type="ECO:0000259" key="1">
    <source>
        <dbReference type="Pfam" id="PF00534"/>
    </source>
</evidence>
<dbReference type="PANTHER" id="PTHR12526:SF635">
    <property type="entry name" value="GLYCOSYL TRANSFERASE GROUP 1"/>
    <property type="match status" value="1"/>
</dbReference>
<evidence type="ECO:0000259" key="2">
    <source>
        <dbReference type="Pfam" id="PF13579"/>
    </source>
</evidence>
<reference evidence="3 4" key="1">
    <citation type="submission" date="2019-03" db="EMBL/GenBank/DDBJ databases">
        <title>Deep-cultivation of Planctomycetes and their phenomic and genomic characterization uncovers novel biology.</title>
        <authorList>
            <person name="Wiegand S."/>
            <person name="Jogler M."/>
            <person name="Boedeker C."/>
            <person name="Pinto D."/>
            <person name="Vollmers J."/>
            <person name="Rivas-Marin E."/>
            <person name="Kohn T."/>
            <person name="Peeters S.H."/>
            <person name="Heuer A."/>
            <person name="Rast P."/>
            <person name="Oberbeckmann S."/>
            <person name="Bunk B."/>
            <person name="Jeske O."/>
            <person name="Meyerdierks A."/>
            <person name="Storesund J.E."/>
            <person name="Kallscheuer N."/>
            <person name="Luecker S."/>
            <person name="Lage O.M."/>
            <person name="Pohl T."/>
            <person name="Merkel B.J."/>
            <person name="Hornburger P."/>
            <person name="Mueller R.-W."/>
            <person name="Bruemmer F."/>
            <person name="Labrenz M."/>
            <person name="Spormann A.M."/>
            <person name="Op den Camp H."/>
            <person name="Overmann J."/>
            <person name="Amann R."/>
            <person name="Jetten M.S.M."/>
            <person name="Mascher T."/>
            <person name="Medema M.H."/>
            <person name="Devos D.P."/>
            <person name="Kaster A.-K."/>
            <person name="Ovreas L."/>
            <person name="Rohde M."/>
            <person name="Galperin M.Y."/>
            <person name="Jogler C."/>
        </authorList>
    </citation>
    <scope>NUCLEOTIDE SEQUENCE [LARGE SCALE GENOMIC DNA]</scope>
    <source>
        <strain evidence="3 4">Enr13</strain>
    </source>
</reference>
<dbReference type="SUPFAM" id="SSF53756">
    <property type="entry name" value="UDP-Glycosyltransferase/glycogen phosphorylase"/>
    <property type="match status" value="1"/>
</dbReference>
<protein>
    <submittedName>
        <fullName evidence="3">N, N'-diacetylbacillosaminyl-diphospho-undecaprenol alpha-1,3-N-acetylgalactosaminyltransferase</fullName>
        <ecNumber evidence="3">2.4.1.290</ecNumber>
    </submittedName>
</protein>
<accession>A0A518HKE8</accession>
<proteinExistence type="predicted"/>
<keyword evidence="3" id="KW-0808">Transferase</keyword>
<dbReference type="Proteomes" id="UP000319004">
    <property type="component" value="Chromosome"/>
</dbReference>
<dbReference type="InterPro" id="IPR028098">
    <property type="entry name" value="Glyco_trans_4-like_N"/>
</dbReference>
<dbReference type="AlphaFoldDB" id="A0A518HKE8"/>
<dbReference type="InterPro" id="IPR001296">
    <property type="entry name" value="Glyco_trans_1"/>
</dbReference>
<dbReference type="EC" id="2.4.1.290" evidence="3"/>
<feature type="domain" description="Glycosyltransferase subfamily 4-like N-terminal" evidence="2">
    <location>
        <begin position="2"/>
        <end position="180"/>
    </location>
</feature>
<organism evidence="3 4">
    <name type="scientific">Stieleria neptunia</name>
    <dbReference type="NCBI Taxonomy" id="2527979"/>
    <lineage>
        <taxon>Bacteria</taxon>
        <taxon>Pseudomonadati</taxon>
        <taxon>Planctomycetota</taxon>
        <taxon>Planctomycetia</taxon>
        <taxon>Pirellulales</taxon>
        <taxon>Pirellulaceae</taxon>
        <taxon>Stieleria</taxon>
    </lineage>
</organism>
<keyword evidence="3" id="KW-0328">Glycosyltransferase</keyword>
<sequence>MGGPCQGIRNSIPELAALGCNNEIVCLDDPAADYLTDELLTIHALGQGTGPWGRHPDLKPWLAEHLPRFDIVIIHGLWQYHSYAVTTVMQRLRKRLAAGTSATLAKRKKTESHSCSRLPRVFVMPHGMLDPWFQKDPSRRLKAYRNWAYWKLIERQTIEMADGMLFTCQKELELARKPFRPYRPRRELNVGYGVAPPPTETPAMRNAFLATCPELINPLTATMNRMAAGPSECQTISQRWKGGSHVSAVVSGGAAPVNSGAIELKGTELEIKPYLLFLSRIHPKKGIDLLINGYVDVALAQHTVRASMPDLVIAGPTDSTYASSMQLLASRRAEEARQRGASCAIHFSGMLTGDAKWGAFYGCEAFVLPSHQENFGIAVVEALACRKAVLISDQVNICDEISAAGAGIVRPTTATGVSEVLSLWLGMSDESRRRITDQTTACYQTHYQPRQAASQMLSALEGRT</sequence>
<dbReference type="KEGG" id="snep:Enr13x_11490"/>
<name>A0A518HKE8_9BACT</name>
<feature type="domain" description="Glycosyl transferase family 1" evidence="1">
    <location>
        <begin position="271"/>
        <end position="437"/>
    </location>
</feature>
<evidence type="ECO:0000313" key="3">
    <source>
        <dbReference type="EMBL" id="QDV41311.1"/>
    </source>
</evidence>
<dbReference type="GO" id="GO:0102335">
    <property type="term" value="F:N,N'-diacetylbacillosaminyl-diphospho-undecaprenol alpha-1,3-N-acetylgalactosaminyltransferase activity"/>
    <property type="evidence" value="ECO:0007669"/>
    <property type="project" value="UniProtKB-EC"/>
</dbReference>
<dbReference type="Gene3D" id="3.40.50.2000">
    <property type="entry name" value="Glycogen Phosphorylase B"/>
    <property type="match status" value="1"/>
</dbReference>
<evidence type="ECO:0000313" key="4">
    <source>
        <dbReference type="Proteomes" id="UP000319004"/>
    </source>
</evidence>
<keyword evidence="4" id="KW-1185">Reference proteome</keyword>
<dbReference type="PANTHER" id="PTHR12526">
    <property type="entry name" value="GLYCOSYLTRANSFERASE"/>
    <property type="match status" value="1"/>
</dbReference>
<gene>
    <name evidence="3" type="primary">pglA_1</name>
    <name evidence="3" type="ORF">Enr13x_11490</name>
</gene>
<dbReference type="Pfam" id="PF13579">
    <property type="entry name" value="Glyco_trans_4_4"/>
    <property type="match status" value="1"/>
</dbReference>